<protein>
    <submittedName>
        <fullName evidence="4">RecA-superfamily ATPase</fullName>
    </submittedName>
</protein>
<keyword evidence="5" id="KW-1185">Reference proteome</keyword>
<dbReference type="Pfam" id="PF06745">
    <property type="entry name" value="ATPase"/>
    <property type="match status" value="1"/>
</dbReference>
<evidence type="ECO:0000313" key="4">
    <source>
        <dbReference type="EMBL" id="CCC81777.1"/>
    </source>
</evidence>
<dbReference type="PANTHER" id="PTHR43637:SF2">
    <property type="entry name" value="PROTEIN GVPD 1"/>
    <property type="match status" value="1"/>
</dbReference>
<keyword evidence="2" id="KW-0067">ATP-binding</keyword>
<dbReference type="OrthoDB" id="17644at2157"/>
<dbReference type="Proteomes" id="UP000002654">
    <property type="component" value="Chromosome"/>
</dbReference>
<dbReference type="InterPro" id="IPR014774">
    <property type="entry name" value="KaiC-like_dom"/>
</dbReference>
<dbReference type="SMART" id="SM00382">
    <property type="entry name" value="AAA"/>
    <property type="match status" value="2"/>
</dbReference>
<gene>
    <name evidence="4" type="ordered locus">TTX_1137</name>
</gene>
<dbReference type="KEGG" id="ttn:TTX_1137"/>
<dbReference type="InterPro" id="IPR027417">
    <property type="entry name" value="P-loop_NTPase"/>
</dbReference>
<accession>G4RJN2</accession>
<evidence type="ECO:0000259" key="3">
    <source>
        <dbReference type="SMART" id="SM00382"/>
    </source>
</evidence>
<dbReference type="STRING" id="768679.TTX_1137"/>
<name>G4RJN2_THETK</name>
<feature type="domain" description="AAA+ ATPase" evidence="3">
    <location>
        <begin position="218"/>
        <end position="363"/>
    </location>
</feature>
<organism evidence="4 5">
    <name type="scientific">Thermoproteus tenax (strain ATCC 35583 / DSM 2078 / JCM 9277 / NBRC 100435 / Kra 1)</name>
    <dbReference type="NCBI Taxonomy" id="768679"/>
    <lineage>
        <taxon>Archaea</taxon>
        <taxon>Thermoproteota</taxon>
        <taxon>Thermoprotei</taxon>
        <taxon>Thermoproteales</taxon>
        <taxon>Thermoproteaceae</taxon>
        <taxon>Thermoproteus</taxon>
    </lineage>
</organism>
<proteinExistence type="predicted"/>
<dbReference type="SUPFAM" id="SSF52540">
    <property type="entry name" value="P-loop containing nucleoside triphosphate hydrolases"/>
    <property type="match status" value="2"/>
</dbReference>
<dbReference type="eggNOG" id="arCOG01174">
    <property type="taxonomic scope" value="Archaea"/>
</dbReference>
<dbReference type="InterPro" id="IPR003593">
    <property type="entry name" value="AAA+_ATPase"/>
</dbReference>
<dbReference type="PATRIC" id="fig|768679.9.peg.1146"/>
<dbReference type="PaxDb" id="768679-TTX_1137"/>
<dbReference type="Gene3D" id="3.40.50.300">
    <property type="entry name" value="P-loop containing nucleotide triphosphate hydrolases"/>
    <property type="match status" value="2"/>
</dbReference>
<dbReference type="EMBL" id="FN869859">
    <property type="protein sequence ID" value="CCC81777.1"/>
    <property type="molecule type" value="Genomic_DNA"/>
</dbReference>
<dbReference type="AlphaFoldDB" id="G4RJN2"/>
<sequence length="372" mass="40557">MELAKLSGVTLVYGPAGAGKTTFAAWYVYARSARALWISLFEDEATFRRNMANLGYNFGDRLIFWEAPAVEDLAAVFELIADAVAKNKPDIVVLDSVTELISGGDVHAGLRAVHNLIYRLMKSIGADVVMTAERQVAERLMYIADNVIELRYDIFPYGTVREMVVRKIRGSKAGYALPYAIAEGLGLVIMKPPSLRRAGEVLKTGVVCFDETFGGLAPGAVYALIGPVGAGKSTLMLKVAEGLRRAGKRAVYLSFLGDADMLKNRYDVEAYNAPLDVEEFLLQFFSLAVRERADAVLIDAIDLMAQFFGKEVFFTVLLQIIRIAKASGVPVVISLAQDWNITNFLDAVAYISSGTIKAVKSPLGRSASETKC</sequence>
<reference evidence="4 5" key="1">
    <citation type="journal article" date="2011" name="PLoS ONE">
        <title>The complete genome sequence of Thermoproteus tenax: a physiologically versatile member of the Crenarchaeota.</title>
        <authorList>
            <person name="Siebers B."/>
            <person name="Zaparty M."/>
            <person name="Raddatz G."/>
            <person name="Tjaden B."/>
            <person name="Albers S.V."/>
            <person name="Bell S.D."/>
            <person name="Blombach F."/>
            <person name="Kletzin A."/>
            <person name="Kyrpides N."/>
            <person name="Lanz C."/>
            <person name="Plagens A."/>
            <person name="Rampp M."/>
            <person name="Rosinus A."/>
            <person name="von Jan M."/>
            <person name="Makarova K.S."/>
            <person name="Klenk H.P."/>
            <person name="Schuster S.C."/>
            <person name="Hensel R."/>
        </authorList>
    </citation>
    <scope>NUCLEOTIDE SEQUENCE [LARGE SCALE GENOMIC DNA]</scope>
    <source>
        <strain evidence="5">ATCC 35583 / DSM 2078 / JCM 9277 / NBRC 100435 / Kra 1</strain>
    </source>
</reference>
<evidence type="ECO:0000256" key="1">
    <source>
        <dbReference type="ARBA" id="ARBA00022741"/>
    </source>
</evidence>
<dbReference type="PANTHER" id="PTHR43637">
    <property type="entry name" value="UPF0273 PROTEIN TM_0370"/>
    <property type="match status" value="1"/>
</dbReference>
<dbReference type="GO" id="GO:0005524">
    <property type="term" value="F:ATP binding"/>
    <property type="evidence" value="ECO:0007669"/>
    <property type="project" value="UniProtKB-KW"/>
</dbReference>
<evidence type="ECO:0000313" key="5">
    <source>
        <dbReference type="Proteomes" id="UP000002654"/>
    </source>
</evidence>
<keyword evidence="1" id="KW-0547">Nucleotide-binding</keyword>
<dbReference type="HOGENOM" id="CLU_730790_0_0_2"/>
<evidence type="ECO:0000256" key="2">
    <source>
        <dbReference type="ARBA" id="ARBA00022840"/>
    </source>
</evidence>
<feature type="domain" description="AAA+ ATPase" evidence="3">
    <location>
        <begin position="6"/>
        <end position="155"/>
    </location>
</feature>